<feature type="region of interest" description="Disordered" evidence="8">
    <location>
        <begin position="470"/>
        <end position="498"/>
    </location>
</feature>
<comment type="catalytic activity">
    <reaction evidence="1 7">
        <text>[(1-&gt;4)-alpha-D-glucosyl](n) + ADP-alpha-D-glucose = [(1-&gt;4)-alpha-D-glucosyl](n+1) + ADP + H(+)</text>
        <dbReference type="Rhea" id="RHEA:18189"/>
        <dbReference type="Rhea" id="RHEA-COMP:9584"/>
        <dbReference type="Rhea" id="RHEA-COMP:9587"/>
        <dbReference type="ChEBI" id="CHEBI:15378"/>
        <dbReference type="ChEBI" id="CHEBI:15444"/>
        <dbReference type="ChEBI" id="CHEBI:57498"/>
        <dbReference type="ChEBI" id="CHEBI:456216"/>
        <dbReference type="EC" id="2.4.1.21"/>
    </reaction>
</comment>
<dbReference type="Pfam" id="PF00534">
    <property type="entry name" value="Glycos_transf_1"/>
    <property type="match status" value="1"/>
</dbReference>
<dbReference type="AlphaFoldDB" id="A0A562QJ21"/>
<feature type="binding site" evidence="7">
    <location>
        <position position="15"/>
    </location>
    <ligand>
        <name>ADP-alpha-D-glucose</name>
        <dbReference type="ChEBI" id="CHEBI:57498"/>
    </ligand>
</feature>
<keyword evidence="4 7" id="KW-0328">Glycosyltransferase</keyword>
<comment type="function">
    <text evidence="2 7">Synthesizes alpha-1,4-glucan chains using ADP-glucose.</text>
</comment>
<dbReference type="GO" id="GO:0009011">
    <property type="term" value="F:alpha-1,4-glucan glucosyltransferase (ADP-glucose donor) activity"/>
    <property type="evidence" value="ECO:0007669"/>
    <property type="project" value="UniProtKB-UniRule"/>
</dbReference>
<keyword evidence="12" id="KW-1185">Reference proteome</keyword>
<evidence type="ECO:0000256" key="7">
    <source>
        <dbReference type="HAMAP-Rule" id="MF_00484"/>
    </source>
</evidence>
<dbReference type="EMBL" id="VLKZ01000005">
    <property type="protein sequence ID" value="TWI56170.1"/>
    <property type="molecule type" value="Genomic_DNA"/>
</dbReference>
<dbReference type="UniPathway" id="UPA00164"/>
<dbReference type="CDD" id="cd03791">
    <property type="entry name" value="GT5_Glycogen_synthase_DULL1-like"/>
    <property type="match status" value="1"/>
</dbReference>
<dbReference type="EC" id="2.4.1.21" evidence="7"/>
<evidence type="ECO:0000256" key="1">
    <source>
        <dbReference type="ARBA" id="ARBA00001478"/>
    </source>
</evidence>
<feature type="domain" description="Starch synthase catalytic" evidence="10">
    <location>
        <begin position="2"/>
        <end position="229"/>
    </location>
</feature>
<proteinExistence type="inferred from homology"/>
<evidence type="ECO:0000313" key="12">
    <source>
        <dbReference type="Proteomes" id="UP000315711"/>
    </source>
</evidence>
<dbReference type="Pfam" id="PF08323">
    <property type="entry name" value="Glyco_transf_5"/>
    <property type="match status" value="1"/>
</dbReference>
<dbReference type="GO" id="GO:0005978">
    <property type="term" value="P:glycogen biosynthetic process"/>
    <property type="evidence" value="ECO:0007669"/>
    <property type="project" value="UniProtKB-UniRule"/>
</dbReference>
<sequence length="498" mass="57898">MNIVMVASECTPFFKTGGLADVIGSLPRFLTNRGHKLSVFLPKHSSLSPEITDQLQFIGSFDVWVRWRKQYCGLFVYQLEDVRYYFIDNEYYFKRASLYGEFDDAERYTFFSHAIFSALDYINLKPDILHCHDWQTGLIPAYIRTNPDLNDIKTVFTIHNLKYQGIFPLSIFDELLHFDSIHHAGLEMNGAINFMKTALVHSDWVTTVSPTYASEMMSSHYGEGLEQLLLQRETSITGIVNGIDEDIYHPSTDLHIPITYYQQPERKSENKYYMQKELDLPVDRHIPMFILISRLVEEKGLSLLLSILDHLLTTESIQVVIMGTGEQYFEEAFQSVSNRHPSAFRFIGEFNEGLARRLYAASDFFLMPSRFEPCGLSQLIALRYESVPIVRETGGLKDTIQSFNEYTKEGNGFTFTNYNVNDLWHTIHYAISQYHHPDNWQKILENVYESKLSWHDSAIEYEHVYSHLSSANNEEDEYDTDRRESGTITEREADLIIR</sequence>
<protein>
    <recommendedName>
        <fullName evidence="7">Glycogen synthase</fullName>
        <ecNumber evidence="7">2.4.1.21</ecNumber>
    </recommendedName>
    <alternativeName>
        <fullName evidence="7">Starch [bacterial glycogen] synthase</fullName>
    </alternativeName>
</protein>
<evidence type="ECO:0000313" key="11">
    <source>
        <dbReference type="EMBL" id="TWI56170.1"/>
    </source>
</evidence>
<accession>A0A562QJ21</accession>
<evidence type="ECO:0000256" key="6">
    <source>
        <dbReference type="ARBA" id="ARBA00023056"/>
    </source>
</evidence>
<evidence type="ECO:0000256" key="2">
    <source>
        <dbReference type="ARBA" id="ARBA00002764"/>
    </source>
</evidence>
<evidence type="ECO:0000256" key="8">
    <source>
        <dbReference type="SAM" id="MobiDB-lite"/>
    </source>
</evidence>
<dbReference type="GO" id="GO:0004373">
    <property type="term" value="F:alpha-1,4-glucan glucosyltransferase (UDP-glucose donor) activity"/>
    <property type="evidence" value="ECO:0007669"/>
    <property type="project" value="InterPro"/>
</dbReference>
<evidence type="ECO:0000259" key="9">
    <source>
        <dbReference type="Pfam" id="PF00534"/>
    </source>
</evidence>
<comment type="similarity">
    <text evidence="3 7">Belongs to the glycosyltransferase 1 family. Bacterial/plant glycogen synthase subfamily.</text>
</comment>
<name>A0A562QJ21_9BACI</name>
<keyword evidence="5 7" id="KW-0808">Transferase</keyword>
<evidence type="ECO:0000256" key="3">
    <source>
        <dbReference type="ARBA" id="ARBA00010281"/>
    </source>
</evidence>
<dbReference type="Gene3D" id="3.40.50.2000">
    <property type="entry name" value="Glycogen Phosphorylase B"/>
    <property type="match status" value="2"/>
</dbReference>
<gene>
    <name evidence="7" type="primary">glgA</name>
    <name evidence="11" type="ORF">IQ10_02061</name>
</gene>
<feature type="domain" description="Glycosyl transferase family 1" evidence="9">
    <location>
        <begin position="287"/>
        <end position="442"/>
    </location>
</feature>
<comment type="pathway">
    <text evidence="7">Glycan biosynthesis; glycogen biosynthesis.</text>
</comment>
<feature type="compositionally biased region" description="Basic and acidic residues" evidence="8">
    <location>
        <begin position="480"/>
        <end position="498"/>
    </location>
</feature>
<dbReference type="HAMAP" id="MF_00484">
    <property type="entry name" value="Glycogen_synth"/>
    <property type="match status" value="1"/>
</dbReference>
<dbReference type="InterPro" id="IPR011835">
    <property type="entry name" value="GS/SS"/>
</dbReference>
<comment type="caution">
    <text evidence="11">The sequence shown here is derived from an EMBL/GenBank/DDBJ whole genome shotgun (WGS) entry which is preliminary data.</text>
</comment>
<reference evidence="11 12" key="1">
    <citation type="journal article" date="2015" name="Stand. Genomic Sci.">
        <title>Genomic Encyclopedia of Bacterial and Archaeal Type Strains, Phase III: the genomes of soil and plant-associated and newly described type strains.</title>
        <authorList>
            <person name="Whitman W.B."/>
            <person name="Woyke T."/>
            <person name="Klenk H.P."/>
            <person name="Zhou Y."/>
            <person name="Lilburn T.G."/>
            <person name="Beck B.J."/>
            <person name="De Vos P."/>
            <person name="Vandamme P."/>
            <person name="Eisen J.A."/>
            <person name="Garrity G."/>
            <person name="Hugenholtz P."/>
            <person name="Kyrpides N.C."/>
        </authorList>
    </citation>
    <scope>NUCLEOTIDE SEQUENCE [LARGE SCALE GENOMIC DNA]</scope>
    <source>
        <strain evidence="11 12">CGMCC 1.10116</strain>
    </source>
</reference>
<dbReference type="NCBIfam" id="TIGR02095">
    <property type="entry name" value="glgA"/>
    <property type="match status" value="1"/>
</dbReference>
<dbReference type="InterPro" id="IPR013534">
    <property type="entry name" value="Starch_synth_cat_dom"/>
</dbReference>
<dbReference type="PANTHER" id="PTHR45825:SF11">
    <property type="entry name" value="ALPHA AMYLASE DOMAIN-CONTAINING PROTEIN"/>
    <property type="match status" value="1"/>
</dbReference>
<evidence type="ECO:0000256" key="5">
    <source>
        <dbReference type="ARBA" id="ARBA00022679"/>
    </source>
</evidence>
<dbReference type="PANTHER" id="PTHR45825">
    <property type="entry name" value="GRANULE-BOUND STARCH SYNTHASE 1, CHLOROPLASTIC/AMYLOPLASTIC"/>
    <property type="match status" value="1"/>
</dbReference>
<evidence type="ECO:0000256" key="4">
    <source>
        <dbReference type="ARBA" id="ARBA00022676"/>
    </source>
</evidence>
<dbReference type="SUPFAM" id="SSF53756">
    <property type="entry name" value="UDP-Glycosyltransferase/glycogen phosphorylase"/>
    <property type="match status" value="1"/>
</dbReference>
<dbReference type="Proteomes" id="UP000315711">
    <property type="component" value="Unassembled WGS sequence"/>
</dbReference>
<keyword evidence="6 7" id="KW-0320">Glycogen biosynthesis</keyword>
<dbReference type="InterPro" id="IPR001296">
    <property type="entry name" value="Glyco_trans_1"/>
</dbReference>
<organism evidence="11 12">
    <name type="scientific">Halalkalibacter nanhaiisediminis</name>
    <dbReference type="NCBI Taxonomy" id="688079"/>
    <lineage>
        <taxon>Bacteria</taxon>
        <taxon>Bacillati</taxon>
        <taxon>Bacillota</taxon>
        <taxon>Bacilli</taxon>
        <taxon>Bacillales</taxon>
        <taxon>Bacillaceae</taxon>
        <taxon>Halalkalibacter</taxon>
    </lineage>
</organism>
<evidence type="ECO:0000259" key="10">
    <source>
        <dbReference type="Pfam" id="PF08323"/>
    </source>
</evidence>
<dbReference type="OrthoDB" id="9808590at2"/>
<dbReference type="RefSeq" id="WP_144450361.1">
    <property type="nucleotide sequence ID" value="NZ_VLKZ01000005.1"/>
</dbReference>